<keyword evidence="8 10" id="KW-0460">Magnesium</keyword>
<dbReference type="PANTHER" id="PTHR11088:SF60">
    <property type="entry name" value="TRNA DIMETHYLALLYLTRANSFERASE"/>
    <property type="match status" value="1"/>
</dbReference>
<evidence type="ECO:0000256" key="4">
    <source>
        <dbReference type="ARBA" id="ARBA00022679"/>
    </source>
</evidence>
<dbReference type="GO" id="GO:0052381">
    <property type="term" value="F:tRNA dimethylallyltransferase activity"/>
    <property type="evidence" value="ECO:0007669"/>
    <property type="project" value="UniProtKB-UniRule"/>
</dbReference>
<feature type="binding site" evidence="10">
    <location>
        <begin position="19"/>
        <end position="26"/>
    </location>
    <ligand>
        <name>ATP</name>
        <dbReference type="ChEBI" id="CHEBI:30616"/>
    </ligand>
</feature>
<dbReference type="InterPro" id="IPR039657">
    <property type="entry name" value="Dimethylallyltransferase"/>
</dbReference>
<dbReference type="GO" id="GO:0006400">
    <property type="term" value="P:tRNA modification"/>
    <property type="evidence" value="ECO:0007669"/>
    <property type="project" value="TreeGrafter"/>
</dbReference>
<protein>
    <recommendedName>
        <fullName evidence="10">tRNA dimethylallyltransferase</fullName>
        <ecNumber evidence="10">2.5.1.75</ecNumber>
    </recommendedName>
    <alternativeName>
        <fullName evidence="10">Dimethylallyl diphosphate:tRNA dimethylallyltransferase</fullName>
        <shortName evidence="10">DMAPP:tRNA dimethylallyltransferase</shortName>
        <shortName evidence="10">DMATase</shortName>
    </alternativeName>
    <alternativeName>
        <fullName evidence="10">Isopentenyl-diphosphate:tRNA isopentenyltransferase</fullName>
        <shortName evidence="10">IPP transferase</shortName>
        <shortName evidence="10">IPPT</shortName>
        <shortName evidence="10">IPTase</shortName>
    </alternativeName>
</protein>
<evidence type="ECO:0000256" key="7">
    <source>
        <dbReference type="ARBA" id="ARBA00022840"/>
    </source>
</evidence>
<dbReference type="PANTHER" id="PTHR11088">
    <property type="entry name" value="TRNA DIMETHYLALLYLTRANSFERASE"/>
    <property type="match status" value="1"/>
</dbReference>
<dbReference type="Gene3D" id="3.40.50.300">
    <property type="entry name" value="P-loop containing nucleotide triphosphate hydrolases"/>
    <property type="match status" value="1"/>
</dbReference>
<dbReference type="HAMAP" id="MF_00185">
    <property type="entry name" value="IPP_trans"/>
    <property type="match status" value="1"/>
</dbReference>
<accession>A0A1F4XGL0</accession>
<organism evidence="14 15">
    <name type="scientific">Candidatus Adlerbacteria bacterium RIFCSPLOWO2_01_FULL_51_16</name>
    <dbReference type="NCBI Taxonomy" id="1797243"/>
    <lineage>
        <taxon>Bacteria</taxon>
        <taxon>Candidatus Adleribacteriota</taxon>
    </lineage>
</organism>
<dbReference type="SUPFAM" id="SSF52540">
    <property type="entry name" value="P-loop containing nucleoside triphosphate hydrolases"/>
    <property type="match status" value="1"/>
</dbReference>
<evidence type="ECO:0000256" key="2">
    <source>
        <dbReference type="ARBA" id="ARBA00003213"/>
    </source>
</evidence>
<comment type="similarity">
    <text evidence="3 10 13">Belongs to the IPP transferase family.</text>
</comment>
<evidence type="ECO:0000256" key="8">
    <source>
        <dbReference type="ARBA" id="ARBA00022842"/>
    </source>
</evidence>
<comment type="catalytic activity">
    <reaction evidence="9 10 11">
        <text>adenosine(37) in tRNA + dimethylallyl diphosphate = N(6)-dimethylallyladenosine(37) in tRNA + diphosphate</text>
        <dbReference type="Rhea" id="RHEA:26482"/>
        <dbReference type="Rhea" id="RHEA-COMP:10162"/>
        <dbReference type="Rhea" id="RHEA-COMP:10375"/>
        <dbReference type="ChEBI" id="CHEBI:33019"/>
        <dbReference type="ChEBI" id="CHEBI:57623"/>
        <dbReference type="ChEBI" id="CHEBI:74411"/>
        <dbReference type="ChEBI" id="CHEBI:74415"/>
        <dbReference type="EC" id="2.5.1.75"/>
    </reaction>
</comment>
<keyword evidence="6 10" id="KW-0547">Nucleotide-binding</keyword>
<dbReference type="Pfam" id="PF01715">
    <property type="entry name" value="IPPT"/>
    <property type="match status" value="1"/>
</dbReference>
<feature type="site" description="Interaction with substrate tRNA" evidence="10">
    <location>
        <position position="124"/>
    </location>
</feature>
<comment type="caution">
    <text evidence="14">The sequence shown here is derived from an EMBL/GenBank/DDBJ whole genome shotgun (WGS) entry which is preliminary data.</text>
</comment>
<dbReference type="STRING" id="1797243.A2943_02955"/>
<evidence type="ECO:0000256" key="6">
    <source>
        <dbReference type="ARBA" id="ARBA00022741"/>
    </source>
</evidence>
<gene>
    <name evidence="10" type="primary">miaA</name>
    <name evidence="14" type="ORF">A2943_02955</name>
</gene>
<dbReference type="EC" id="2.5.1.75" evidence="10"/>
<evidence type="ECO:0000313" key="14">
    <source>
        <dbReference type="EMBL" id="OGC80807.1"/>
    </source>
</evidence>
<comment type="caution">
    <text evidence="10">Lacks conserved residue(s) required for the propagation of feature annotation.</text>
</comment>
<proteinExistence type="inferred from homology"/>
<evidence type="ECO:0000256" key="1">
    <source>
        <dbReference type="ARBA" id="ARBA00001946"/>
    </source>
</evidence>
<evidence type="ECO:0000313" key="15">
    <source>
        <dbReference type="Proteomes" id="UP000176185"/>
    </source>
</evidence>
<dbReference type="NCBIfam" id="TIGR00174">
    <property type="entry name" value="miaA"/>
    <property type="match status" value="1"/>
</dbReference>
<dbReference type="Proteomes" id="UP000176185">
    <property type="component" value="Unassembled WGS sequence"/>
</dbReference>
<evidence type="ECO:0000256" key="9">
    <source>
        <dbReference type="ARBA" id="ARBA00049563"/>
    </source>
</evidence>
<dbReference type="GO" id="GO:0005524">
    <property type="term" value="F:ATP binding"/>
    <property type="evidence" value="ECO:0007669"/>
    <property type="project" value="UniProtKB-UniRule"/>
</dbReference>
<keyword evidence="5 10" id="KW-0819">tRNA processing</keyword>
<reference evidence="14 15" key="1">
    <citation type="journal article" date="2016" name="Nat. Commun.">
        <title>Thousands of microbial genomes shed light on interconnected biogeochemical processes in an aquifer system.</title>
        <authorList>
            <person name="Anantharaman K."/>
            <person name="Brown C.T."/>
            <person name="Hug L.A."/>
            <person name="Sharon I."/>
            <person name="Castelle C.J."/>
            <person name="Probst A.J."/>
            <person name="Thomas B.C."/>
            <person name="Singh A."/>
            <person name="Wilkins M.J."/>
            <person name="Karaoz U."/>
            <person name="Brodie E.L."/>
            <person name="Williams K.H."/>
            <person name="Hubbard S.S."/>
            <person name="Banfield J.F."/>
        </authorList>
    </citation>
    <scope>NUCLEOTIDE SEQUENCE [LARGE SCALE GENOMIC DNA]</scope>
</reference>
<dbReference type="Gene3D" id="1.10.20.140">
    <property type="match status" value="1"/>
</dbReference>
<sequence>MQKLLRQAQGKQKVIAIVGPTASGKSALGAYLAKKLSGEIISADSRQVYRGMRIISRAEPGHMVGVIDPRRTYSAGQFAKDAGGVIRKIMIYHKIPIVVGGTGFYTEALLTTPLPQVPPNKKLRAQLAKKTQKQLLSILKKLDRKSAARVDPHNIVRVIRAIEIAKAIGKIPALTQETAYKVLWLGLLPPKNYERLLQKGVKERLTKGVAAEAKKLRAQLSNKQFLALGFEFQLLAQYIDKNLSESEFTEALVRGERQYAKRQMRWFHRNKNILWVKNKSEALRLARRFLSR</sequence>
<dbReference type="EMBL" id="MEWX01000014">
    <property type="protein sequence ID" value="OGC80807.1"/>
    <property type="molecule type" value="Genomic_DNA"/>
</dbReference>
<dbReference type="InterPro" id="IPR027417">
    <property type="entry name" value="P-loop_NTPase"/>
</dbReference>
<dbReference type="AlphaFoldDB" id="A0A1F4XGL0"/>
<dbReference type="InterPro" id="IPR018022">
    <property type="entry name" value="IPT"/>
</dbReference>
<comment type="subunit">
    <text evidence="10">Monomer.</text>
</comment>
<name>A0A1F4XGL0_9BACT</name>
<feature type="binding site" evidence="10">
    <location>
        <begin position="21"/>
        <end position="26"/>
    </location>
    <ligand>
        <name>substrate</name>
    </ligand>
</feature>
<evidence type="ECO:0000256" key="13">
    <source>
        <dbReference type="RuleBase" id="RU003785"/>
    </source>
</evidence>
<feature type="site" description="Interaction with substrate tRNA" evidence="10">
    <location>
        <position position="102"/>
    </location>
</feature>
<comment type="function">
    <text evidence="2 10 12">Catalyzes the transfer of a dimethylallyl group onto the adenine at position 37 in tRNAs that read codons beginning with uridine, leading to the formation of N6-(dimethylallyl)adenosine (i(6)A).</text>
</comment>
<evidence type="ECO:0000256" key="5">
    <source>
        <dbReference type="ARBA" id="ARBA00022694"/>
    </source>
</evidence>
<keyword evidence="7 10" id="KW-0067">ATP-binding</keyword>
<evidence type="ECO:0000256" key="10">
    <source>
        <dbReference type="HAMAP-Rule" id="MF_00185"/>
    </source>
</evidence>
<comment type="cofactor">
    <cofactor evidence="1 10">
        <name>Mg(2+)</name>
        <dbReference type="ChEBI" id="CHEBI:18420"/>
    </cofactor>
</comment>
<evidence type="ECO:0000256" key="12">
    <source>
        <dbReference type="RuleBase" id="RU003784"/>
    </source>
</evidence>
<feature type="region of interest" description="Interaction with substrate tRNA" evidence="10">
    <location>
        <begin position="44"/>
        <end position="47"/>
    </location>
</feature>
<keyword evidence="4 10" id="KW-0808">Transferase</keyword>
<evidence type="ECO:0000256" key="3">
    <source>
        <dbReference type="ARBA" id="ARBA00005842"/>
    </source>
</evidence>
<evidence type="ECO:0000256" key="11">
    <source>
        <dbReference type="RuleBase" id="RU003783"/>
    </source>
</evidence>